<evidence type="ECO:0000256" key="4">
    <source>
        <dbReference type="ARBA" id="ARBA00022692"/>
    </source>
</evidence>
<feature type="compositionally biased region" description="Acidic residues" evidence="15">
    <location>
        <begin position="466"/>
        <end position="475"/>
    </location>
</feature>
<feature type="site" description="Interaction with the cone snail toxin Con-ikot-ikot" evidence="13">
    <location>
        <position position="360"/>
    </location>
</feature>
<feature type="compositionally biased region" description="Acidic residues" evidence="15">
    <location>
        <begin position="492"/>
        <end position="503"/>
    </location>
</feature>
<keyword evidence="11" id="KW-0407">Ion channel</keyword>
<proteinExistence type="predicted"/>
<feature type="transmembrane region" description="Helical" evidence="16">
    <location>
        <begin position="176"/>
        <end position="194"/>
    </location>
</feature>
<comment type="subcellular location">
    <subcellularLocation>
        <location evidence="1">Cell membrane</location>
        <topology evidence="1">Multi-pass membrane protein</topology>
    </subcellularLocation>
</comment>
<evidence type="ECO:0000256" key="8">
    <source>
        <dbReference type="ARBA" id="ARBA00023170"/>
    </source>
</evidence>
<keyword evidence="8" id="KW-0675">Receptor</keyword>
<dbReference type="Pfam" id="PF10613">
    <property type="entry name" value="Lig_chan-Glu_bd"/>
    <property type="match status" value="1"/>
</dbReference>
<evidence type="ECO:0000256" key="11">
    <source>
        <dbReference type="ARBA" id="ARBA00023303"/>
    </source>
</evidence>
<dbReference type="Gene3D" id="3.40.190.10">
    <property type="entry name" value="Periplasmic binding protein-like II"/>
    <property type="match status" value="1"/>
</dbReference>
<keyword evidence="6" id="KW-0406">Ion transport</keyword>
<feature type="disulfide bond" evidence="14">
    <location>
        <begin position="323"/>
        <end position="381"/>
    </location>
</feature>
<dbReference type="Pfam" id="PF00060">
    <property type="entry name" value="Lig_chan"/>
    <property type="match status" value="1"/>
</dbReference>
<dbReference type="GO" id="GO:0015276">
    <property type="term" value="F:ligand-gated monoatomic ion channel activity"/>
    <property type="evidence" value="ECO:0007669"/>
    <property type="project" value="InterPro"/>
</dbReference>
<feature type="binding site" evidence="12">
    <location>
        <position position="93"/>
    </location>
    <ligand>
        <name>L-glutamate</name>
        <dbReference type="ChEBI" id="CHEBI:29985"/>
    </ligand>
</feature>
<evidence type="ECO:0000256" key="15">
    <source>
        <dbReference type="SAM" id="MobiDB-lite"/>
    </source>
</evidence>
<organism evidence="19 20">
    <name type="scientific">Pomacea canaliculata</name>
    <name type="common">Golden apple snail</name>
    <dbReference type="NCBI Taxonomy" id="400727"/>
    <lineage>
        <taxon>Eukaryota</taxon>
        <taxon>Metazoa</taxon>
        <taxon>Spiralia</taxon>
        <taxon>Lophotrochozoa</taxon>
        <taxon>Mollusca</taxon>
        <taxon>Gastropoda</taxon>
        <taxon>Caenogastropoda</taxon>
        <taxon>Architaenioglossa</taxon>
        <taxon>Ampullarioidea</taxon>
        <taxon>Ampullariidae</taxon>
        <taxon>Pomacea</taxon>
    </lineage>
</organism>
<dbReference type="SMART" id="SM00079">
    <property type="entry name" value="PBPe"/>
    <property type="match status" value="1"/>
</dbReference>
<evidence type="ECO:0000256" key="7">
    <source>
        <dbReference type="ARBA" id="ARBA00023136"/>
    </source>
</evidence>
<keyword evidence="20" id="KW-1185">Reference proteome</keyword>
<keyword evidence="4 16" id="KW-0812">Transmembrane</keyword>
<feature type="transmembrane region" description="Helical" evidence="16">
    <location>
        <begin position="135"/>
        <end position="156"/>
    </location>
</feature>
<protein>
    <recommendedName>
        <fullName evidence="21">Ionotropic glutamate receptor C-terminal domain-containing protein</fullName>
    </recommendedName>
</protein>
<dbReference type="GO" id="GO:0005886">
    <property type="term" value="C:plasma membrane"/>
    <property type="evidence" value="ECO:0007669"/>
    <property type="project" value="UniProtKB-SubCell"/>
</dbReference>
<dbReference type="InterPro" id="IPR001320">
    <property type="entry name" value="Iontro_rcpt_C"/>
</dbReference>
<comment type="caution">
    <text evidence="19">The sequence shown here is derived from an EMBL/GenBank/DDBJ whole genome shotgun (WGS) entry which is preliminary data.</text>
</comment>
<feature type="site" description="Interaction with the cone snail toxin Con-ikot-ikot" evidence="13">
    <location>
        <position position="268"/>
    </location>
</feature>
<evidence type="ECO:0008006" key="21">
    <source>
        <dbReference type="Google" id="ProtNLM"/>
    </source>
</evidence>
<feature type="transmembrane region" description="Helical" evidence="16">
    <location>
        <begin position="408"/>
        <end position="431"/>
    </location>
</feature>
<dbReference type="SUPFAM" id="SSF53850">
    <property type="entry name" value="Periplasmic binding protein-like II"/>
    <property type="match status" value="1"/>
</dbReference>
<dbReference type="SUPFAM" id="SSF81324">
    <property type="entry name" value="Voltage-gated potassium channels"/>
    <property type="match status" value="1"/>
</dbReference>
<evidence type="ECO:0000259" key="18">
    <source>
        <dbReference type="SMART" id="SM00918"/>
    </source>
</evidence>
<evidence type="ECO:0000256" key="1">
    <source>
        <dbReference type="ARBA" id="ARBA00004651"/>
    </source>
</evidence>
<feature type="compositionally biased region" description="Basic and acidic residues" evidence="15">
    <location>
        <begin position="504"/>
        <end position="518"/>
    </location>
</feature>
<feature type="transmembrane region" description="Helical" evidence="16">
    <location>
        <begin position="206"/>
        <end position="229"/>
    </location>
</feature>
<evidence type="ECO:0000256" key="3">
    <source>
        <dbReference type="ARBA" id="ARBA00022475"/>
    </source>
</evidence>
<sequence length="540" mass="59608">MDDTVDTKNPHYDVITIEDPPYIIRTADGGAEGMLIDLLTLVSKMASFNYELKIHNGSYGHQNSQDEWEGLIGQLVKKSADMAIGAIAMTPSRESVVKFSQPFDSSSIKLLLPRPLAGPELGASLLLLPFSASSWVLLVLALFLVSIGFFLIGRFSPYEWSRVAQDKDVRRARYSFGLRGSLLFVLSTFSLQGYREAPKSLSGRALAVAWWFFSIFILFAYVSNLTALVSSRPHQQASLGFRNFDDILQDRDMNIGIIRHSETDLELRISTEHLQKRLHEYVRGRHNWVGTLEEGLSRVRESNGKFGLLLPAVKADYLASQNCDLVSFGGGLGSLTYGLPFADGGYADGVRDRVGEAIQKLRENGTIDRLVHKWSKKGGHCTDSDGNLLPVRRRESGPTFITMSPRDLAVPFLFLFLCGIFTAVIAALEILHTRGHFKLQRPDEEAAAAEPLNKPGKAGQQATTVLEDEDEEEGTETQPSLEAKAAKTAEEKEADGEPEMEPEDKEKGKEKEDAKDGADDSVVPTQDAVPTKADDIEKSD</sequence>
<dbReference type="Gene3D" id="1.10.287.70">
    <property type="match status" value="1"/>
</dbReference>
<feature type="domain" description="Ionotropic glutamate receptor C-terminal" evidence="17">
    <location>
        <begin position="11"/>
        <end position="377"/>
    </location>
</feature>
<dbReference type="SMART" id="SM00918">
    <property type="entry name" value="Lig_chan-Glu_bd"/>
    <property type="match status" value="1"/>
</dbReference>
<dbReference type="InterPro" id="IPR019594">
    <property type="entry name" value="Glu/Gly-bd"/>
</dbReference>
<dbReference type="PRINTS" id="PR00177">
    <property type="entry name" value="NMDARECEPTOR"/>
</dbReference>
<dbReference type="PANTHER" id="PTHR18966">
    <property type="entry name" value="IONOTROPIC GLUTAMATE RECEPTOR"/>
    <property type="match status" value="1"/>
</dbReference>
<dbReference type="EMBL" id="PZQS01000009">
    <property type="protein sequence ID" value="PVD24571.1"/>
    <property type="molecule type" value="Genomic_DNA"/>
</dbReference>
<accession>A0A2T7NTT3</accession>
<dbReference type="OMA" id="NIGIIRH"/>
<evidence type="ECO:0000259" key="17">
    <source>
        <dbReference type="SMART" id="SM00079"/>
    </source>
</evidence>
<keyword evidence="9" id="KW-0325">Glycoprotein</keyword>
<keyword evidence="2" id="KW-0813">Transport</keyword>
<keyword evidence="10" id="KW-1071">Ligand-gated ion channel</keyword>
<evidence type="ECO:0000256" key="2">
    <source>
        <dbReference type="ARBA" id="ARBA00022448"/>
    </source>
</evidence>
<evidence type="ECO:0000256" key="9">
    <source>
        <dbReference type="ARBA" id="ARBA00023180"/>
    </source>
</evidence>
<dbReference type="InterPro" id="IPR001508">
    <property type="entry name" value="Iono_Glu_rcpt_met"/>
</dbReference>
<feature type="region of interest" description="Disordered" evidence="15">
    <location>
        <begin position="442"/>
        <end position="540"/>
    </location>
</feature>
<dbReference type="STRING" id="400727.A0A2T7NTT3"/>
<evidence type="ECO:0000256" key="16">
    <source>
        <dbReference type="SAM" id="Phobius"/>
    </source>
</evidence>
<evidence type="ECO:0000256" key="10">
    <source>
        <dbReference type="ARBA" id="ARBA00023286"/>
    </source>
</evidence>
<keyword evidence="3" id="KW-1003">Cell membrane</keyword>
<gene>
    <name evidence="19" type="ORF">C0Q70_15054</name>
</gene>
<name>A0A2T7NTT3_POMCA</name>
<reference evidence="19 20" key="1">
    <citation type="submission" date="2018-04" db="EMBL/GenBank/DDBJ databases">
        <title>The genome of golden apple snail Pomacea canaliculata provides insight into stress tolerance and invasive adaptation.</title>
        <authorList>
            <person name="Liu C."/>
            <person name="Liu B."/>
            <person name="Ren Y."/>
            <person name="Zhang Y."/>
            <person name="Wang H."/>
            <person name="Li S."/>
            <person name="Jiang F."/>
            <person name="Yin L."/>
            <person name="Zhang G."/>
            <person name="Qian W."/>
            <person name="Fan W."/>
        </authorList>
    </citation>
    <scope>NUCLEOTIDE SEQUENCE [LARGE SCALE GENOMIC DNA]</scope>
    <source>
        <strain evidence="19">SZHN2017</strain>
        <tissue evidence="19">Muscle</tissue>
    </source>
</reference>
<evidence type="ECO:0000256" key="12">
    <source>
        <dbReference type="PIRSR" id="PIRSR601508-1"/>
    </source>
</evidence>
<dbReference type="Proteomes" id="UP000245119">
    <property type="component" value="Linkage Group LG9"/>
</dbReference>
<evidence type="ECO:0000256" key="5">
    <source>
        <dbReference type="ARBA" id="ARBA00022989"/>
    </source>
</evidence>
<feature type="binding site" evidence="12">
    <location>
        <position position="263"/>
    </location>
    <ligand>
        <name>L-glutamate</name>
        <dbReference type="ChEBI" id="CHEBI:29985"/>
    </ligand>
</feature>
<feature type="domain" description="Ionotropic glutamate receptor L-glutamate and glycine-binding" evidence="18">
    <location>
        <begin position="21"/>
        <end position="77"/>
    </location>
</feature>
<dbReference type="InterPro" id="IPR015683">
    <property type="entry name" value="Ionotropic_Glu_rcpt"/>
</dbReference>
<dbReference type="AlphaFoldDB" id="A0A2T7NTT3"/>
<dbReference type="GO" id="GO:0038023">
    <property type="term" value="F:signaling receptor activity"/>
    <property type="evidence" value="ECO:0007669"/>
    <property type="project" value="InterPro"/>
</dbReference>
<evidence type="ECO:0000313" key="19">
    <source>
        <dbReference type="EMBL" id="PVD24571.1"/>
    </source>
</evidence>
<evidence type="ECO:0000313" key="20">
    <source>
        <dbReference type="Proteomes" id="UP000245119"/>
    </source>
</evidence>
<dbReference type="OrthoDB" id="5984008at2759"/>
<keyword evidence="7 16" id="KW-0472">Membrane</keyword>
<keyword evidence="14" id="KW-1015">Disulfide bond</keyword>
<evidence type="ECO:0000256" key="6">
    <source>
        <dbReference type="ARBA" id="ARBA00023065"/>
    </source>
</evidence>
<evidence type="ECO:0000256" key="14">
    <source>
        <dbReference type="PIRSR" id="PIRSR601508-3"/>
    </source>
</evidence>
<keyword evidence="5 16" id="KW-1133">Transmembrane helix</keyword>
<evidence type="ECO:0000256" key="13">
    <source>
        <dbReference type="PIRSR" id="PIRSR601508-2"/>
    </source>
</evidence>